<dbReference type="Proteomes" id="UP001242288">
    <property type="component" value="Unassembled WGS sequence"/>
</dbReference>
<feature type="signal peptide" evidence="1">
    <location>
        <begin position="1"/>
        <end position="18"/>
    </location>
</feature>
<evidence type="ECO:0000256" key="1">
    <source>
        <dbReference type="SAM" id="SignalP"/>
    </source>
</evidence>
<name>A0AAP5BHN6_9BURK</name>
<protein>
    <recommendedName>
        <fullName evidence="6">Lipoprotein</fullName>
    </recommendedName>
</protein>
<keyword evidence="4" id="KW-1185">Reference proteome</keyword>
<dbReference type="RefSeq" id="WP_266260727.1">
    <property type="nucleotide sequence ID" value="NZ_JAMXWF010000035.1"/>
</dbReference>
<organism evidence="3 5">
    <name type="scientific">Paraburkholderia madseniana</name>
    <dbReference type="NCBI Taxonomy" id="2599607"/>
    <lineage>
        <taxon>Bacteria</taxon>
        <taxon>Pseudomonadati</taxon>
        <taxon>Pseudomonadota</taxon>
        <taxon>Betaproteobacteria</taxon>
        <taxon>Burkholderiales</taxon>
        <taxon>Burkholderiaceae</taxon>
        <taxon>Paraburkholderia</taxon>
    </lineage>
</organism>
<dbReference type="EMBL" id="JAPKHW010000035">
    <property type="protein sequence ID" value="MCX4149933.1"/>
    <property type="molecule type" value="Genomic_DNA"/>
</dbReference>
<accession>A0AAP5BHN6</accession>
<feature type="chain" id="PRO_5043028635" description="Lipoprotein" evidence="1">
    <location>
        <begin position="19"/>
        <end position="147"/>
    </location>
</feature>
<proteinExistence type="predicted"/>
<comment type="caution">
    <text evidence="3">The sequence shown here is derived from an EMBL/GenBank/DDBJ whole genome shotgun (WGS) entry which is preliminary data.</text>
</comment>
<evidence type="ECO:0008006" key="6">
    <source>
        <dbReference type="Google" id="ProtNLM"/>
    </source>
</evidence>
<dbReference type="PROSITE" id="PS51257">
    <property type="entry name" value="PROKAR_LIPOPROTEIN"/>
    <property type="match status" value="1"/>
</dbReference>
<gene>
    <name evidence="3" type="ORF">NIE36_31840</name>
    <name evidence="2" type="ORF">OSB80_31905</name>
</gene>
<sequence>MRLSTIGCCCLLSLLAGCAIEGVGWQGHVDAYNNAAADGREYASLHRETKDATWYAGWCSAIRPHFARMGDVRDRVDHYCAAMQAQPESAEAIRMDLVATLNAGTSSATTSRDSAYSAFGASTQLQQAKQVHCTTTQFGDTTSTDCR</sequence>
<dbReference type="EMBL" id="JAMXWF010000035">
    <property type="protein sequence ID" value="MDQ6411751.1"/>
    <property type="molecule type" value="Genomic_DNA"/>
</dbReference>
<dbReference type="AlphaFoldDB" id="A0AAP5BHN6"/>
<keyword evidence="1" id="KW-0732">Signal</keyword>
<evidence type="ECO:0000313" key="4">
    <source>
        <dbReference type="Proteomes" id="UP001209412"/>
    </source>
</evidence>
<evidence type="ECO:0000313" key="5">
    <source>
        <dbReference type="Proteomes" id="UP001242288"/>
    </source>
</evidence>
<evidence type="ECO:0000313" key="3">
    <source>
        <dbReference type="EMBL" id="MDQ6411751.1"/>
    </source>
</evidence>
<dbReference type="Proteomes" id="UP001209412">
    <property type="component" value="Unassembled WGS sequence"/>
</dbReference>
<reference evidence="3" key="1">
    <citation type="submission" date="2022-06" db="EMBL/GenBank/DDBJ databases">
        <title>PHB producers.</title>
        <authorList>
            <person name="Besaury L."/>
        </authorList>
    </citation>
    <scope>NUCLEOTIDE SEQUENCE</scope>
    <source>
        <strain evidence="3 4">SEWS6</strain>
    </source>
</reference>
<evidence type="ECO:0000313" key="2">
    <source>
        <dbReference type="EMBL" id="MCX4149933.1"/>
    </source>
</evidence>